<dbReference type="Proteomes" id="UP000499080">
    <property type="component" value="Unassembled WGS sequence"/>
</dbReference>
<dbReference type="EMBL" id="BGPR01000138">
    <property type="protein sequence ID" value="GBL98314.1"/>
    <property type="molecule type" value="Genomic_DNA"/>
</dbReference>
<name>A0A4Y2C4R8_ARAVE</name>
<dbReference type="AlphaFoldDB" id="A0A4Y2C4R8"/>
<protein>
    <submittedName>
        <fullName evidence="2">Uncharacterized protein</fullName>
    </submittedName>
</protein>
<evidence type="ECO:0000256" key="1">
    <source>
        <dbReference type="SAM" id="MobiDB-lite"/>
    </source>
</evidence>
<evidence type="ECO:0000313" key="3">
    <source>
        <dbReference type="Proteomes" id="UP000499080"/>
    </source>
</evidence>
<sequence>MKDFQISASVCFRSNDDAHDGDDVHGGGHDVHHDDGRDGGHDDDRGDGHDVRDDHDDGGRDDRGDDVSRLYRSGLLVRSGRLDRIPLNIRRVCGLSLVWCSTTHPYPACPTGFKALTLCALFRLKPPHSRQAGLRRFRAPG</sequence>
<comment type="caution">
    <text evidence="2">The sequence shown here is derived from an EMBL/GenBank/DDBJ whole genome shotgun (WGS) entry which is preliminary data.</text>
</comment>
<evidence type="ECO:0000313" key="2">
    <source>
        <dbReference type="EMBL" id="GBL98314.1"/>
    </source>
</evidence>
<keyword evidence="3" id="KW-1185">Reference proteome</keyword>
<reference evidence="2 3" key="1">
    <citation type="journal article" date="2019" name="Sci. Rep.">
        <title>Orb-weaving spider Araneus ventricosus genome elucidates the spidroin gene catalogue.</title>
        <authorList>
            <person name="Kono N."/>
            <person name="Nakamura H."/>
            <person name="Ohtoshi R."/>
            <person name="Moran D.A.P."/>
            <person name="Shinohara A."/>
            <person name="Yoshida Y."/>
            <person name="Fujiwara M."/>
            <person name="Mori M."/>
            <person name="Tomita M."/>
            <person name="Arakawa K."/>
        </authorList>
    </citation>
    <scope>NUCLEOTIDE SEQUENCE [LARGE SCALE GENOMIC DNA]</scope>
</reference>
<feature type="region of interest" description="Disordered" evidence="1">
    <location>
        <begin position="15"/>
        <end position="67"/>
    </location>
</feature>
<accession>A0A4Y2C4R8</accession>
<organism evidence="2 3">
    <name type="scientific">Araneus ventricosus</name>
    <name type="common">Orbweaver spider</name>
    <name type="synonym">Epeira ventricosa</name>
    <dbReference type="NCBI Taxonomy" id="182803"/>
    <lineage>
        <taxon>Eukaryota</taxon>
        <taxon>Metazoa</taxon>
        <taxon>Ecdysozoa</taxon>
        <taxon>Arthropoda</taxon>
        <taxon>Chelicerata</taxon>
        <taxon>Arachnida</taxon>
        <taxon>Araneae</taxon>
        <taxon>Araneomorphae</taxon>
        <taxon>Entelegynae</taxon>
        <taxon>Araneoidea</taxon>
        <taxon>Araneidae</taxon>
        <taxon>Araneus</taxon>
    </lineage>
</organism>
<gene>
    <name evidence="2" type="ORF">AVEN_174101_1</name>
</gene>
<proteinExistence type="predicted"/>